<keyword evidence="7" id="KW-0812">Transmembrane</keyword>
<evidence type="ECO:0000256" key="2">
    <source>
        <dbReference type="ARBA" id="ARBA00012438"/>
    </source>
</evidence>
<dbReference type="Gene3D" id="1.25.40.10">
    <property type="entry name" value="Tetratricopeptide repeat domain"/>
    <property type="match status" value="1"/>
</dbReference>
<keyword evidence="5" id="KW-0418">Kinase</keyword>
<organism evidence="9 10">
    <name type="scientific">Microscilla marina ATCC 23134</name>
    <dbReference type="NCBI Taxonomy" id="313606"/>
    <lineage>
        <taxon>Bacteria</taxon>
        <taxon>Pseudomonadati</taxon>
        <taxon>Bacteroidota</taxon>
        <taxon>Cytophagia</taxon>
        <taxon>Cytophagales</taxon>
        <taxon>Microscillaceae</taxon>
        <taxon>Microscilla</taxon>
    </lineage>
</organism>
<dbReference type="PROSITE" id="PS50109">
    <property type="entry name" value="HIS_KIN"/>
    <property type="match status" value="1"/>
</dbReference>
<dbReference type="Pfam" id="PF02518">
    <property type="entry name" value="HATPase_c"/>
    <property type="match status" value="1"/>
</dbReference>
<dbReference type="SMART" id="SM00387">
    <property type="entry name" value="HATPase_c"/>
    <property type="match status" value="1"/>
</dbReference>
<dbReference type="eggNOG" id="COG2205">
    <property type="taxonomic scope" value="Bacteria"/>
</dbReference>
<sequence>MGKKIIFLLWIFILCAGHLLAQKNCDKINELNTKLLVLPEDSSKVNVLNTLAHEHLAIDQDIALEYANTAYQLAQKINYAIGQGKALINIGKQHYRKENDFKSTLEYYQKGLKLFQDANSLKHIAEAYEAIGKHYHDLYYLNKEKYYEEALKNYEQAMLAYQKWKPRRQMDDNEKEYLAKLYQRLAELYTVTENDAEALRYSKKSIRIKKQLEKYQNNFEFQFINQRIARLNNTLKKEQMFKIGLFVAIGLLLVFALLLLINSGQKQKVNKRLKQQTRDLANQNRQIEEQNKKIIRQNKEIELSNFELTESSKKEKEQKEAIAKVNEELTRKNEEVLAQRKLVLESNKELNKKNQEIQFQYEQLERANKKFLHANEMLNTILDEIEKKNTDLEAQRDDLSNAKNELEKLQKSKARLTAMVAHDLRNPLNVVVGYSNPDSNIVIDGDTKKHIYKASQRINSLIDDMLDVQKYANSQIQIEKSQLILCDTAQEAINELSIFAQQKGVRIQNKIGAQWQSTYDGKYIRRVFENLLTNAIKFTPNGGTITFEAKETPENEQLIVSVTDTGEGIPAHKFKEIFEPFNQLDARNFANTSSTGLGLTFCKMAIEAHQSHIKVRSKVGEGTSFFFELPKIEVEATAESLTNQNATDADKTLSFSEDDKAFLAPYIQQLKKYELYEISDLEKVLEQILVVDRPDLKQWKTRIRAAIDNYNEAEFGRLIAAAEGNNLA</sequence>
<evidence type="ECO:0000256" key="3">
    <source>
        <dbReference type="ARBA" id="ARBA00022553"/>
    </source>
</evidence>
<evidence type="ECO:0000256" key="1">
    <source>
        <dbReference type="ARBA" id="ARBA00000085"/>
    </source>
</evidence>
<dbReference type="SMART" id="SM00388">
    <property type="entry name" value="HisKA"/>
    <property type="match status" value="1"/>
</dbReference>
<dbReference type="OrthoDB" id="9781208at2"/>
<evidence type="ECO:0000313" key="9">
    <source>
        <dbReference type="EMBL" id="EAY24789.1"/>
    </source>
</evidence>
<feature type="transmembrane region" description="Helical" evidence="7">
    <location>
        <begin position="240"/>
        <end position="261"/>
    </location>
</feature>
<dbReference type="Pfam" id="PF00512">
    <property type="entry name" value="HisKA"/>
    <property type="match status" value="1"/>
</dbReference>
<dbReference type="InterPro" id="IPR003661">
    <property type="entry name" value="HisK_dim/P_dom"/>
</dbReference>
<proteinExistence type="predicted"/>
<dbReference type="AlphaFoldDB" id="A1ZXW0"/>
<dbReference type="EMBL" id="AAWS01000061">
    <property type="protein sequence ID" value="EAY24789.1"/>
    <property type="molecule type" value="Genomic_DNA"/>
</dbReference>
<dbReference type="InterPro" id="IPR011990">
    <property type="entry name" value="TPR-like_helical_dom_sf"/>
</dbReference>
<accession>A1ZXW0</accession>
<dbReference type="GO" id="GO:0009927">
    <property type="term" value="F:histidine phosphotransfer kinase activity"/>
    <property type="evidence" value="ECO:0007669"/>
    <property type="project" value="TreeGrafter"/>
</dbReference>
<feature type="coiled-coil region" evidence="6">
    <location>
        <begin position="266"/>
        <end position="419"/>
    </location>
</feature>
<dbReference type="GO" id="GO:0000155">
    <property type="term" value="F:phosphorelay sensor kinase activity"/>
    <property type="evidence" value="ECO:0007669"/>
    <property type="project" value="InterPro"/>
</dbReference>
<comment type="catalytic activity">
    <reaction evidence="1">
        <text>ATP + protein L-histidine = ADP + protein N-phospho-L-histidine.</text>
        <dbReference type="EC" id="2.7.13.3"/>
    </reaction>
</comment>
<keyword evidence="7" id="KW-1133">Transmembrane helix</keyword>
<dbReference type="Proteomes" id="UP000004095">
    <property type="component" value="Unassembled WGS sequence"/>
</dbReference>
<dbReference type="InterPro" id="IPR004358">
    <property type="entry name" value="Sig_transdc_His_kin-like_C"/>
</dbReference>
<keyword evidence="10" id="KW-1185">Reference proteome</keyword>
<keyword evidence="3" id="KW-0597">Phosphoprotein</keyword>
<dbReference type="CDD" id="cd00082">
    <property type="entry name" value="HisKA"/>
    <property type="match status" value="1"/>
</dbReference>
<protein>
    <recommendedName>
        <fullName evidence="2">histidine kinase</fullName>
        <ecNumber evidence="2">2.7.13.3</ecNumber>
    </recommendedName>
</protein>
<dbReference type="PANTHER" id="PTHR43047:SF72">
    <property type="entry name" value="OSMOSENSING HISTIDINE PROTEIN KINASE SLN1"/>
    <property type="match status" value="1"/>
</dbReference>
<keyword evidence="4" id="KW-0808">Transferase</keyword>
<dbReference type="InterPro" id="IPR036097">
    <property type="entry name" value="HisK_dim/P_sf"/>
</dbReference>
<feature type="domain" description="Histidine kinase" evidence="8">
    <location>
        <begin position="419"/>
        <end position="633"/>
    </location>
</feature>
<dbReference type="FunFam" id="3.30.565.10:FF:000006">
    <property type="entry name" value="Sensor histidine kinase WalK"/>
    <property type="match status" value="1"/>
</dbReference>
<evidence type="ECO:0000256" key="7">
    <source>
        <dbReference type="SAM" id="Phobius"/>
    </source>
</evidence>
<dbReference type="RefSeq" id="WP_002704151.1">
    <property type="nucleotide sequence ID" value="NZ_AAWS01000061.1"/>
</dbReference>
<evidence type="ECO:0000256" key="6">
    <source>
        <dbReference type="SAM" id="Coils"/>
    </source>
</evidence>
<dbReference type="EC" id="2.7.13.3" evidence="2"/>
<gene>
    <name evidence="9" type="ORF">M23134_04572</name>
</gene>
<name>A1ZXW0_MICM2</name>
<dbReference type="InterPro" id="IPR003594">
    <property type="entry name" value="HATPase_dom"/>
</dbReference>
<dbReference type="SUPFAM" id="SSF48452">
    <property type="entry name" value="TPR-like"/>
    <property type="match status" value="1"/>
</dbReference>
<keyword evidence="7" id="KW-0472">Membrane</keyword>
<dbReference type="Gene3D" id="3.30.565.10">
    <property type="entry name" value="Histidine kinase-like ATPase, C-terminal domain"/>
    <property type="match status" value="1"/>
</dbReference>
<dbReference type="SUPFAM" id="SSF55874">
    <property type="entry name" value="ATPase domain of HSP90 chaperone/DNA topoisomerase II/histidine kinase"/>
    <property type="match status" value="1"/>
</dbReference>
<dbReference type="Gene3D" id="1.10.287.130">
    <property type="match status" value="1"/>
</dbReference>
<evidence type="ECO:0000256" key="5">
    <source>
        <dbReference type="ARBA" id="ARBA00022777"/>
    </source>
</evidence>
<dbReference type="InterPro" id="IPR005467">
    <property type="entry name" value="His_kinase_dom"/>
</dbReference>
<evidence type="ECO:0000256" key="4">
    <source>
        <dbReference type="ARBA" id="ARBA00022679"/>
    </source>
</evidence>
<evidence type="ECO:0000313" key="10">
    <source>
        <dbReference type="Proteomes" id="UP000004095"/>
    </source>
</evidence>
<reference evidence="9 10" key="1">
    <citation type="submission" date="2007-01" db="EMBL/GenBank/DDBJ databases">
        <authorList>
            <person name="Haygood M."/>
            <person name="Podell S."/>
            <person name="Anderson C."/>
            <person name="Hopkinson B."/>
            <person name="Roe K."/>
            <person name="Barbeau K."/>
            <person name="Gaasterland T."/>
            <person name="Ferriera S."/>
            <person name="Johnson J."/>
            <person name="Kravitz S."/>
            <person name="Beeson K."/>
            <person name="Sutton G."/>
            <person name="Rogers Y.-H."/>
            <person name="Friedman R."/>
            <person name="Frazier M."/>
            <person name="Venter J.C."/>
        </authorList>
    </citation>
    <scope>NUCLEOTIDE SEQUENCE [LARGE SCALE GENOMIC DNA]</scope>
    <source>
        <strain evidence="9 10">ATCC 23134</strain>
    </source>
</reference>
<dbReference type="PRINTS" id="PR00344">
    <property type="entry name" value="BCTRLSENSOR"/>
</dbReference>
<dbReference type="PANTHER" id="PTHR43047">
    <property type="entry name" value="TWO-COMPONENT HISTIDINE PROTEIN KINASE"/>
    <property type="match status" value="1"/>
</dbReference>
<dbReference type="CDD" id="cd00075">
    <property type="entry name" value="HATPase"/>
    <property type="match status" value="1"/>
</dbReference>
<dbReference type="InterPro" id="IPR036890">
    <property type="entry name" value="HATPase_C_sf"/>
</dbReference>
<dbReference type="GO" id="GO:0005886">
    <property type="term" value="C:plasma membrane"/>
    <property type="evidence" value="ECO:0007669"/>
    <property type="project" value="TreeGrafter"/>
</dbReference>
<comment type="caution">
    <text evidence="9">The sequence shown here is derived from an EMBL/GenBank/DDBJ whole genome shotgun (WGS) entry which is preliminary data.</text>
</comment>
<dbReference type="SUPFAM" id="SSF47384">
    <property type="entry name" value="Homodimeric domain of signal transducing histidine kinase"/>
    <property type="match status" value="1"/>
</dbReference>
<keyword evidence="6" id="KW-0175">Coiled coil</keyword>
<evidence type="ECO:0000259" key="8">
    <source>
        <dbReference type="PROSITE" id="PS50109"/>
    </source>
</evidence>